<evidence type="ECO:0000313" key="2">
    <source>
        <dbReference type="EMBL" id="SPH18730.1"/>
    </source>
</evidence>
<dbReference type="RefSeq" id="WP_108853072.1">
    <property type="nucleotide sequence ID" value="NZ_OMOQ01000001.1"/>
</dbReference>
<dbReference type="Pfam" id="PF13403">
    <property type="entry name" value="Hint_2"/>
    <property type="match status" value="1"/>
</dbReference>
<dbReference type="Gene3D" id="2.170.16.10">
    <property type="entry name" value="Hedgehog/Intein (Hint) domain"/>
    <property type="match status" value="1"/>
</dbReference>
<evidence type="ECO:0000259" key="1">
    <source>
        <dbReference type="Pfam" id="PF13403"/>
    </source>
</evidence>
<dbReference type="OrthoDB" id="6305173at2"/>
<dbReference type="Proteomes" id="UP000244924">
    <property type="component" value="Unassembled WGS sequence"/>
</dbReference>
<dbReference type="SUPFAM" id="SSF51294">
    <property type="entry name" value="Hedgehog/intein (Hint) domain"/>
    <property type="match status" value="1"/>
</dbReference>
<keyword evidence="3" id="KW-1185">Reference proteome</keyword>
<dbReference type="AlphaFoldDB" id="A0A2R8B7Y3"/>
<proteinExistence type="predicted"/>
<organism evidence="2 3">
    <name type="scientific">Albidovulum aquaemixtae</name>
    <dbReference type="NCBI Taxonomy" id="1542388"/>
    <lineage>
        <taxon>Bacteria</taxon>
        <taxon>Pseudomonadati</taxon>
        <taxon>Pseudomonadota</taxon>
        <taxon>Alphaproteobacteria</taxon>
        <taxon>Rhodobacterales</taxon>
        <taxon>Paracoccaceae</taxon>
        <taxon>Albidovulum</taxon>
    </lineage>
</organism>
<sequence>MAIETLQYVYQISDFDTTGGNIAPPNEQGARAAGNPPFNLQLNAGAAPQQIQVNDTDNDGFDEINSGGQTLNAPITLDGVTYPAGTPILVNYVLETATGVRVYSITIGANNTGNNTTTALISEQPLVPGQQYVFTSEGNIGNGEVDYALLACFTEGTMIETDRGPRAIETLRMGDLVLTLDHALRPICWIGSTTVPATGDHAPVVFSDGAIGNCGELCVSPNHRMVMRGPQVELMTGAEEVLVIAKHLVNGRTVTRRDGGYVTYFHLLFEDHEIVVSNGVPSESFFPKTALDQMDSAQRSEILSLFPCLESRGTARLARPSLKRHEALVLS</sequence>
<feature type="domain" description="Hedgehog/Intein (Hint)" evidence="1">
    <location>
        <begin position="152"/>
        <end position="288"/>
    </location>
</feature>
<reference evidence="2 3" key="1">
    <citation type="submission" date="2018-03" db="EMBL/GenBank/DDBJ databases">
        <authorList>
            <person name="Keele B.F."/>
        </authorList>
    </citation>
    <scope>NUCLEOTIDE SEQUENCE [LARGE SCALE GENOMIC DNA]</scope>
    <source>
        <strain evidence="2 3">CECT 8626</strain>
    </source>
</reference>
<dbReference type="EMBL" id="OMOQ01000001">
    <property type="protein sequence ID" value="SPH18730.1"/>
    <property type="molecule type" value="Genomic_DNA"/>
</dbReference>
<accession>A0A2R8B7Y3</accession>
<protein>
    <recommendedName>
        <fullName evidence="1">Hedgehog/Intein (Hint) domain-containing protein</fullName>
    </recommendedName>
</protein>
<name>A0A2R8B7Y3_9RHOB</name>
<dbReference type="InterPro" id="IPR036844">
    <property type="entry name" value="Hint_dom_sf"/>
</dbReference>
<dbReference type="InterPro" id="IPR028992">
    <property type="entry name" value="Hedgehog/Intein_dom"/>
</dbReference>
<gene>
    <name evidence="2" type="ORF">DEA8626_02272</name>
</gene>
<evidence type="ECO:0000313" key="3">
    <source>
        <dbReference type="Proteomes" id="UP000244924"/>
    </source>
</evidence>